<dbReference type="Gene3D" id="1.10.357.10">
    <property type="entry name" value="Tetracycline Repressor, domain 2"/>
    <property type="match status" value="1"/>
</dbReference>
<dbReference type="RefSeq" id="WP_074978529.1">
    <property type="nucleotide sequence ID" value="NZ_FPAG01000005.1"/>
</dbReference>
<dbReference type="GO" id="GO:0003677">
    <property type="term" value="F:DNA binding"/>
    <property type="evidence" value="ECO:0007669"/>
    <property type="project" value="UniProtKB-KW"/>
</dbReference>
<evidence type="ECO:0000313" key="3">
    <source>
        <dbReference type="Proteomes" id="UP000183209"/>
    </source>
</evidence>
<proteinExistence type="predicted"/>
<organism evidence="2 3">
    <name type="scientific">Zhouia amylolytica</name>
    <dbReference type="NCBI Taxonomy" id="376730"/>
    <lineage>
        <taxon>Bacteria</taxon>
        <taxon>Pseudomonadati</taxon>
        <taxon>Bacteroidota</taxon>
        <taxon>Flavobacteriia</taxon>
        <taxon>Flavobacteriales</taxon>
        <taxon>Flavobacteriaceae</taxon>
        <taxon>Zhouia</taxon>
    </lineage>
</organism>
<sequence>MKKSDKITRDKIISLYMDYVLIHNSNPSSVYHFASKNGFEEATFYAYFASFEALEQDLFKNFFDHTYTVLQKSDEYQEFDSRNKLLSFYFTFFEILTANRSYVVYALKSDKHRLKSLKKLSQLKIAFLEFIEHLDLEVKPMKQKAINDFQKKTLKETAWIQLLLTLEFWLKDTSVSFEKTDVFIEKSVNTSMNLLDAQTLNSLMDLGQFLFKERTTIFL</sequence>
<gene>
    <name evidence="2" type="ORF">SAMN04487906_1957</name>
</gene>
<reference evidence="2 3" key="1">
    <citation type="submission" date="2016-10" db="EMBL/GenBank/DDBJ databases">
        <authorList>
            <person name="de Groot N.N."/>
        </authorList>
    </citation>
    <scope>NUCLEOTIDE SEQUENCE [LARGE SCALE GENOMIC DNA]</scope>
    <source>
        <strain evidence="2 3">CGMCC 1.6114</strain>
    </source>
</reference>
<feature type="domain" description="Tetracyclin repressor-like C-terminal" evidence="1">
    <location>
        <begin position="84"/>
        <end position="210"/>
    </location>
</feature>
<protein>
    <submittedName>
        <fullName evidence="2">DNA-binding transcriptional regulator, AcrR family</fullName>
    </submittedName>
</protein>
<dbReference type="Proteomes" id="UP000183209">
    <property type="component" value="Unassembled WGS sequence"/>
</dbReference>
<name>A0A1I6TBF2_9FLAO</name>
<dbReference type="InterPro" id="IPR036271">
    <property type="entry name" value="Tet_transcr_reg_TetR-rel_C_sf"/>
</dbReference>
<keyword evidence="2" id="KW-0238">DNA-binding</keyword>
<evidence type="ECO:0000313" key="2">
    <source>
        <dbReference type="EMBL" id="SFS86541.1"/>
    </source>
</evidence>
<dbReference type="SUPFAM" id="SSF48498">
    <property type="entry name" value="Tetracyclin repressor-like, C-terminal domain"/>
    <property type="match status" value="1"/>
</dbReference>
<dbReference type="OrthoDB" id="977687at2"/>
<dbReference type="InterPro" id="IPR009057">
    <property type="entry name" value="Homeodomain-like_sf"/>
</dbReference>
<accession>A0A1I6TBF2</accession>
<dbReference type="EMBL" id="FPAG01000005">
    <property type="protein sequence ID" value="SFS86541.1"/>
    <property type="molecule type" value="Genomic_DNA"/>
</dbReference>
<dbReference type="Pfam" id="PF17931">
    <property type="entry name" value="TetR_C_23"/>
    <property type="match status" value="1"/>
</dbReference>
<evidence type="ECO:0000259" key="1">
    <source>
        <dbReference type="Pfam" id="PF17931"/>
    </source>
</evidence>
<dbReference type="SUPFAM" id="SSF46689">
    <property type="entry name" value="Homeodomain-like"/>
    <property type="match status" value="1"/>
</dbReference>
<dbReference type="AlphaFoldDB" id="A0A1I6TBF2"/>
<dbReference type="InterPro" id="IPR041673">
    <property type="entry name" value="TetR_C_23"/>
</dbReference>